<accession>A0AAV7MFV4</accession>
<keyword evidence="2" id="KW-1185">Reference proteome</keyword>
<dbReference type="AlphaFoldDB" id="A0AAV7MFV4"/>
<reference evidence="1" key="1">
    <citation type="journal article" date="2022" name="bioRxiv">
        <title>Sequencing and chromosome-scale assembly of the giantPleurodeles waltlgenome.</title>
        <authorList>
            <person name="Brown T."/>
            <person name="Elewa A."/>
            <person name="Iarovenko S."/>
            <person name="Subramanian E."/>
            <person name="Araus A.J."/>
            <person name="Petzold A."/>
            <person name="Susuki M."/>
            <person name="Suzuki K.-i.T."/>
            <person name="Hayashi T."/>
            <person name="Toyoda A."/>
            <person name="Oliveira C."/>
            <person name="Osipova E."/>
            <person name="Leigh N.D."/>
            <person name="Simon A."/>
            <person name="Yun M.H."/>
        </authorList>
    </citation>
    <scope>NUCLEOTIDE SEQUENCE</scope>
    <source>
        <strain evidence="1">20211129_DDA</strain>
        <tissue evidence="1">Liver</tissue>
    </source>
</reference>
<gene>
    <name evidence="1" type="ORF">NDU88_007074</name>
</gene>
<sequence>MACVAHGNDALPERRMRFTGGGGVYWVGRGTLVFESNGGAIVEAGAALHWLPGTGEAQRPPTAALAIRVKCERPHFHPPVSCLSKVTFLLTAPGVARPRLRA</sequence>
<organism evidence="1 2">
    <name type="scientific">Pleurodeles waltl</name>
    <name type="common">Iberian ribbed newt</name>
    <dbReference type="NCBI Taxonomy" id="8319"/>
    <lineage>
        <taxon>Eukaryota</taxon>
        <taxon>Metazoa</taxon>
        <taxon>Chordata</taxon>
        <taxon>Craniata</taxon>
        <taxon>Vertebrata</taxon>
        <taxon>Euteleostomi</taxon>
        <taxon>Amphibia</taxon>
        <taxon>Batrachia</taxon>
        <taxon>Caudata</taxon>
        <taxon>Salamandroidea</taxon>
        <taxon>Salamandridae</taxon>
        <taxon>Pleurodelinae</taxon>
        <taxon>Pleurodeles</taxon>
    </lineage>
</organism>
<name>A0AAV7MFV4_PLEWA</name>
<protein>
    <submittedName>
        <fullName evidence="1">Uncharacterized protein</fullName>
    </submittedName>
</protein>
<dbReference type="Proteomes" id="UP001066276">
    <property type="component" value="Chromosome 10"/>
</dbReference>
<comment type="caution">
    <text evidence="1">The sequence shown here is derived from an EMBL/GenBank/DDBJ whole genome shotgun (WGS) entry which is preliminary data.</text>
</comment>
<proteinExistence type="predicted"/>
<dbReference type="EMBL" id="JANPWB010000014">
    <property type="protein sequence ID" value="KAJ1102014.1"/>
    <property type="molecule type" value="Genomic_DNA"/>
</dbReference>
<evidence type="ECO:0000313" key="1">
    <source>
        <dbReference type="EMBL" id="KAJ1102014.1"/>
    </source>
</evidence>
<evidence type="ECO:0000313" key="2">
    <source>
        <dbReference type="Proteomes" id="UP001066276"/>
    </source>
</evidence>